<accession>A0A1M7YM02</accession>
<protein>
    <submittedName>
        <fullName evidence="2">Glyoxylase, beta-lactamase superfamily II</fullName>
    </submittedName>
</protein>
<dbReference type="Pfam" id="PF00753">
    <property type="entry name" value="Lactamase_B"/>
    <property type="match status" value="1"/>
</dbReference>
<sequence length="218" mass="25494">MRINRIKNRGILFTYDEPGWDLNLYLIRGRKYNYLIDTGLGSLCIEPMKEYLKGKETIVINTHYHWDHIWGNGSFQEGIIVSHKLCKDMIQSKWDEMLQKNGNYRMGEILKGLPNLVFDKELIFTEDRIRLFHTPGHTIDSISVLDEEEKVLFAGDNVGDSEEDIVPSLYCDREVYEDTVNKYKELEFDICLSGHNTILKKEVWNNINESLAGSKRRD</sequence>
<feature type="domain" description="Metallo-beta-lactamase" evidence="1">
    <location>
        <begin position="21"/>
        <end position="195"/>
    </location>
</feature>
<dbReference type="SUPFAM" id="SSF56281">
    <property type="entry name" value="Metallo-hydrolase/oxidoreductase"/>
    <property type="match status" value="1"/>
</dbReference>
<dbReference type="InterPro" id="IPR050855">
    <property type="entry name" value="NDM-1-like"/>
</dbReference>
<dbReference type="EMBL" id="FRFD01000014">
    <property type="protein sequence ID" value="SHO53628.1"/>
    <property type="molecule type" value="Genomic_DNA"/>
</dbReference>
<dbReference type="PANTHER" id="PTHR42951">
    <property type="entry name" value="METALLO-BETA-LACTAMASE DOMAIN-CONTAINING"/>
    <property type="match status" value="1"/>
</dbReference>
<organism evidence="2 3">
    <name type="scientific">Anaerocolumna xylanovorans DSM 12503</name>
    <dbReference type="NCBI Taxonomy" id="1121345"/>
    <lineage>
        <taxon>Bacteria</taxon>
        <taxon>Bacillati</taxon>
        <taxon>Bacillota</taxon>
        <taxon>Clostridia</taxon>
        <taxon>Lachnospirales</taxon>
        <taxon>Lachnospiraceae</taxon>
        <taxon>Anaerocolumna</taxon>
    </lineage>
</organism>
<dbReference type="Proteomes" id="UP000184612">
    <property type="component" value="Unassembled WGS sequence"/>
</dbReference>
<dbReference type="SMART" id="SM00849">
    <property type="entry name" value="Lactamase_B"/>
    <property type="match status" value="1"/>
</dbReference>
<evidence type="ECO:0000313" key="2">
    <source>
        <dbReference type="EMBL" id="SHO53628.1"/>
    </source>
</evidence>
<dbReference type="Gene3D" id="3.60.15.10">
    <property type="entry name" value="Ribonuclease Z/Hydroxyacylglutathione hydrolase-like"/>
    <property type="match status" value="1"/>
</dbReference>
<evidence type="ECO:0000259" key="1">
    <source>
        <dbReference type="SMART" id="SM00849"/>
    </source>
</evidence>
<gene>
    <name evidence="2" type="ORF">SAMN02745217_04200</name>
</gene>
<reference evidence="2 3" key="1">
    <citation type="submission" date="2016-12" db="EMBL/GenBank/DDBJ databases">
        <authorList>
            <person name="Song W.-J."/>
            <person name="Kurnit D.M."/>
        </authorList>
    </citation>
    <scope>NUCLEOTIDE SEQUENCE [LARGE SCALE GENOMIC DNA]</scope>
    <source>
        <strain evidence="2 3">DSM 12503</strain>
    </source>
</reference>
<keyword evidence="3" id="KW-1185">Reference proteome</keyword>
<dbReference type="RefSeq" id="WP_073590833.1">
    <property type="nucleotide sequence ID" value="NZ_FRFD01000014.1"/>
</dbReference>
<proteinExistence type="predicted"/>
<dbReference type="STRING" id="1121345.SAMN02745217_04200"/>
<dbReference type="InterPro" id="IPR036866">
    <property type="entry name" value="RibonucZ/Hydroxyglut_hydro"/>
</dbReference>
<dbReference type="AlphaFoldDB" id="A0A1M7YM02"/>
<dbReference type="InterPro" id="IPR001279">
    <property type="entry name" value="Metallo-B-lactamas"/>
</dbReference>
<name>A0A1M7YM02_9FIRM</name>
<evidence type="ECO:0000313" key="3">
    <source>
        <dbReference type="Proteomes" id="UP000184612"/>
    </source>
</evidence>
<dbReference type="OrthoDB" id="420651at2"/>